<dbReference type="Pfam" id="PF00226">
    <property type="entry name" value="DnaJ"/>
    <property type="match status" value="1"/>
</dbReference>
<dbReference type="Proteomes" id="UP000002037">
    <property type="component" value="Unassembled WGS sequence"/>
</dbReference>
<dbReference type="SUPFAM" id="SSF46565">
    <property type="entry name" value="Chaperone J-domain"/>
    <property type="match status" value="1"/>
</dbReference>
<keyword evidence="3" id="KW-1185">Reference proteome</keyword>
<dbReference type="OrthoDB" id="10250354at2759"/>
<evidence type="ECO:0000313" key="2">
    <source>
        <dbReference type="EMBL" id="EER31442.1"/>
    </source>
</evidence>
<dbReference type="PROSITE" id="PS50076">
    <property type="entry name" value="DNAJ_2"/>
    <property type="match status" value="1"/>
</dbReference>
<sequence>MIVNTIRSFATHTSNNLTHYQILDVSPSASIREIKLQFRKLSKQYHPDLNQHLSDDEREVMKEKYMKMINSYEILKDIKKKKAYDQSLNINHKREWNNKYYGEAKYYSKSGSGSSPSSAHHYTASGLNTKRHKIKYHNDHMNKDSKFSGEYVNYGDRFDVPHFDYEKHLQRNLKFEQHLINKVLDKNTQIKILNQINRNNHDKISEETKTKHLLRHVNMIRHNQNLINKNSPKFGTHTTYSGASTYQNLYQRPPKHPDDDGSMFRTFAILGGAASSLYLLYRTVF</sequence>
<dbReference type="InterPro" id="IPR001623">
    <property type="entry name" value="DnaJ_domain"/>
</dbReference>
<dbReference type="PANTHER" id="PTHR24074">
    <property type="entry name" value="CO-CHAPERONE PROTEIN DJLA"/>
    <property type="match status" value="1"/>
</dbReference>
<evidence type="ECO:0000259" key="1">
    <source>
        <dbReference type="PROSITE" id="PS50076"/>
    </source>
</evidence>
<dbReference type="PRINTS" id="PR00625">
    <property type="entry name" value="JDOMAIN"/>
</dbReference>
<gene>
    <name evidence="2" type="ORF">CTRG_05172</name>
</gene>
<evidence type="ECO:0000313" key="3">
    <source>
        <dbReference type="Proteomes" id="UP000002037"/>
    </source>
</evidence>
<dbReference type="SMART" id="SM00271">
    <property type="entry name" value="DnaJ"/>
    <property type="match status" value="1"/>
</dbReference>
<dbReference type="eggNOG" id="KOG0715">
    <property type="taxonomic scope" value="Eukaryota"/>
</dbReference>
<dbReference type="EMBL" id="GG692401">
    <property type="protein sequence ID" value="EER31442.1"/>
    <property type="molecule type" value="Genomic_DNA"/>
</dbReference>
<dbReference type="KEGG" id="ctp:CTRG_05172"/>
<organism evidence="2 3">
    <name type="scientific">Candida tropicalis (strain ATCC MYA-3404 / T1)</name>
    <name type="common">Yeast</name>
    <dbReference type="NCBI Taxonomy" id="294747"/>
    <lineage>
        <taxon>Eukaryota</taxon>
        <taxon>Fungi</taxon>
        <taxon>Dikarya</taxon>
        <taxon>Ascomycota</taxon>
        <taxon>Saccharomycotina</taxon>
        <taxon>Pichiomycetes</taxon>
        <taxon>Debaryomycetaceae</taxon>
        <taxon>Candida/Lodderomyces clade</taxon>
        <taxon>Candida</taxon>
    </lineage>
</organism>
<dbReference type="RefSeq" id="XP_002550874.1">
    <property type="nucleotide sequence ID" value="XM_002550828.1"/>
</dbReference>
<feature type="domain" description="J" evidence="1">
    <location>
        <begin position="18"/>
        <end position="88"/>
    </location>
</feature>
<dbReference type="Gene3D" id="1.10.287.110">
    <property type="entry name" value="DnaJ domain"/>
    <property type="match status" value="1"/>
</dbReference>
<dbReference type="HOGENOM" id="CLU_927850_0_0_1"/>
<accession>C5MGH9</accession>
<name>C5MGH9_CANTT</name>
<dbReference type="InterPro" id="IPR036869">
    <property type="entry name" value="J_dom_sf"/>
</dbReference>
<dbReference type="VEuPathDB" id="FungiDB:CTRG_05172"/>
<dbReference type="AlphaFoldDB" id="C5MGH9"/>
<proteinExistence type="predicted"/>
<protein>
    <recommendedName>
        <fullName evidence="1">J domain-containing protein</fullName>
    </recommendedName>
</protein>
<dbReference type="CDD" id="cd06257">
    <property type="entry name" value="DnaJ"/>
    <property type="match status" value="1"/>
</dbReference>
<reference evidence="2 3" key="1">
    <citation type="journal article" date="2009" name="Nature">
        <title>Evolution of pathogenicity and sexual reproduction in eight Candida genomes.</title>
        <authorList>
            <person name="Butler G."/>
            <person name="Rasmussen M.D."/>
            <person name="Lin M.F."/>
            <person name="Santos M.A."/>
            <person name="Sakthikumar S."/>
            <person name="Munro C.A."/>
            <person name="Rheinbay E."/>
            <person name="Grabherr M."/>
            <person name="Forche A."/>
            <person name="Reedy J.L."/>
            <person name="Agrafioti I."/>
            <person name="Arnaud M.B."/>
            <person name="Bates S."/>
            <person name="Brown A.J."/>
            <person name="Brunke S."/>
            <person name="Costanzo M.C."/>
            <person name="Fitzpatrick D.A."/>
            <person name="de Groot P.W."/>
            <person name="Harris D."/>
            <person name="Hoyer L.L."/>
            <person name="Hube B."/>
            <person name="Klis F.M."/>
            <person name="Kodira C."/>
            <person name="Lennard N."/>
            <person name="Logue M.E."/>
            <person name="Martin R."/>
            <person name="Neiman A.M."/>
            <person name="Nikolaou E."/>
            <person name="Quail M.A."/>
            <person name="Quinn J."/>
            <person name="Santos M.C."/>
            <person name="Schmitzberger F.F."/>
            <person name="Sherlock G."/>
            <person name="Shah P."/>
            <person name="Silverstein K.A."/>
            <person name="Skrzypek M.S."/>
            <person name="Soll D."/>
            <person name="Staggs R."/>
            <person name="Stansfield I."/>
            <person name="Stumpf M.P."/>
            <person name="Sudbery P.E."/>
            <person name="Srikantha T."/>
            <person name="Zeng Q."/>
            <person name="Berman J."/>
            <person name="Berriman M."/>
            <person name="Heitman J."/>
            <person name="Gow N.A."/>
            <person name="Lorenz M.C."/>
            <person name="Birren B.W."/>
            <person name="Kellis M."/>
            <person name="Cuomo C.A."/>
        </authorList>
    </citation>
    <scope>NUCLEOTIDE SEQUENCE [LARGE SCALE GENOMIC DNA]</scope>
    <source>
        <strain evidence="3">ATCC MYA-3404 / T1</strain>
    </source>
</reference>
<dbReference type="GeneID" id="8299328"/>
<dbReference type="STRING" id="294747.C5MGH9"/>
<dbReference type="InterPro" id="IPR050817">
    <property type="entry name" value="DjlA_DnaK_co-chaperone"/>
</dbReference>